<evidence type="ECO:0000256" key="1">
    <source>
        <dbReference type="SAM" id="Coils"/>
    </source>
</evidence>
<accession>A0A1Y2AGI0</accession>
<comment type="caution">
    <text evidence="3">The sequence shown here is derived from an EMBL/GenBank/DDBJ whole genome shotgun (WGS) entry which is preliminary data.</text>
</comment>
<keyword evidence="2" id="KW-0812">Transmembrane</keyword>
<keyword evidence="1" id="KW-0175">Coiled coil</keyword>
<dbReference type="EMBL" id="MCOG01000266">
    <property type="protein sequence ID" value="ORY21400.1"/>
    <property type="molecule type" value="Genomic_DNA"/>
</dbReference>
<evidence type="ECO:0000256" key="2">
    <source>
        <dbReference type="SAM" id="Phobius"/>
    </source>
</evidence>
<evidence type="ECO:0000313" key="3">
    <source>
        <dbReference type="EMBL" id="ORY21400.1"/>
    </source>
</evidence>
<gene>
    <name evidence="3" type="ORF">LY90DRAFT_676286</name>
</gene>
<evidence type="ECO:0000313" key="4">
    <source>
        <dbReference type="Proteomes" id="UP000193920"/>
    </source>
</evidence>
<dbReference type="Proteomes" id="UP000193920">
    <property type="component" value="Unassembled WGS sequence"/>
</dbReference>
<feature type="coiled-coil region" evidence="1">
    <location>
        <begin position="322"/>
        <end position="352"/>
    </location>
</feature>
<keyword evidence="2" id="KW-0472">Membrane</keyword>
<feature type="transmembrane region" description="Helical" evidence="2">
    <location>
        <begin position="14"/>
        <end position="35"/>
    </location>
</feature>
<organism evidence="3 4">
    <name type="scientific">Neocallimastix californiae</name>
    <dbReference type="NCBI Taxonomy" id="1754190"/>
    <lineage>
        <taxon>Eukaryota</taxon>
        <taxon>Fungi</taxon>
        <taxon>Fungi incertae sedis</taxon>
        <taxon>Chytridiomycota</taxon>
        <taxon>Chytridiomycota incertae sedis</taxon>
        <taxon>Neocallimastigomycetes</taxon>
        <taxon>Neocallimastigales</taxon>
        <taxon>Neocallimastigaceae</taxon>
        <taxon>Neocallimastix</taxon>
    </lineage>
</organism>
<proteinExistence type="predicted"/>
<sequence>MFSKNIFCILSKSIFPKCFVILFYIPLIFSNIYYVKAEENELKHYSTAEPSNRFMFDMHKNDYKHSSHEQINYNKLNYQHEMPINFDDKSENNTGTLSLHTLSVDNRNNTINSKTNNILLKKLKIINKKLKKTLKQLQTSTSKSFINFNFNYTQLKDLYEPIYSSTSNTTSVFNLLCNTKSKNNSQIKKQKNSKSNNSNNNYSISKLYLDYLKYFQKNMIKKNSSSFHTAVVDKINLSSKNIKNNKNIMDKNNQELIILKQSTFGINIRKIQSTNYNCDSSILLNKRSISKNTMKLNEKTKTNSVLSSLNESNKAKANEGIINETILNNKNLKNENHENKKKNEKETTIENEAHSLKTLKFEKNLFSSPEGIALILFILYATYMF</sequence>
<name>A0A1Y2AGI0_9FUNG</name>
<protein>
    <submittedName>
        <fullName evidence="3">Uncharacterized protein</fullName>
    </submittedName>
</protein>
<keyword evidence="4" id="KW-1185">Reference proteome</keyword>
<keyword evidence="2" id="KW-1133">Transmembrane helix</keyword>
<dbReference type="AlphaFoldDB" id="A0A1Y2AGI0"/>
<reference evidence="3 4" key="1">
    <citation type="submission" date="2016-08" db="EMBL/GenBank/DDBJ databases">
        <title>A Parts List for Fungal Cellulosomes Revealed by Comparative Genomics.</title>
        <authorList>
            <consortium name="DOE Joint Genome Institute"/>
            <person name="Haitjema C.H."/>
            <person name="Gilmore S.P."/>
            <person name="Henske J.K."/>
            <person name="Solomon K.V."/>
            <person name="De Groot R."/>
            <person name="Kuo A."/>
            <person name="Mondo S.J."/>
            <person name="Salamov A.A."/>
            <person name="Labutti K."/>
            <person name="Zhao Z."/>
            <person name="Chiniquy J."/>
            <person name="Barry K."/>
            <person name="Brewer H.M."/>
            <person name="Purvine S.O."/>
            <person name="Wright A.T."/>
            <person name="Boxma B."/>
            <person name="Van Alen T."/>
            <person name="Hackstein J.H."/>
            <person name="Baker S.E."/>
            <person name="Grigoriev I.V."/>
            <person name="O'Malley M.A."/>
        </authorList>
    </citation>
    <scope>NUCLEOTIDE SEQUENCE [LARGE SCALE GENOMIC DNA]</scope>
    <source>
        <strain evidence="3 4">G1</strain>
    </source>
</reference>